<dbReference type="InterPro" id="IPR003591">
    <property type="entry name" value="Leu-rich_rpt_typical-subtyp"/>
</dbReference>
<dbReference type="Gene3D" id="3.80.10.10">
    <property type="entry name" value="Ribonuclease Inhibitor"/>
    <property type="match status" value="2"/>
</dbReference>
<dbReference type="InterPro" id="IPR000483">
    <property type="entry name" value="Cys-rich_flank_reg_C"/>
</dbReference>
<proteinExistence type="predicted"/>
<dbReference type="PANTHER" id="PTHR24366">
    <property type="entry name" value="IG(IMMUNOGLOBULIN) AND LRR(LEUCINE RICH REPEAT) DOMAINS"/>
    <property type="match status" value="1"/>
</dbReference>
<keyword evidence="1" id="KW-0433">Leucine-rich repeat</keyword>
<keyword evidence="6" id="KW-0472">Membrane</keyword>
<evidence type="ECO:0000313" key="9">
    <source>
        <dbReference type="EMBL" id="CAL4102302.1"/>
    </source>
</evidence>
<feature type="compositionally biased region" description="Polar residues" evidence="5">
    <location>
        <begin position="794"/>
        <end position="812"/>
    </location>
</feature>
<dbReference type="SUPFAM" id="SSF48726">
    <property type="entry name" value="Immunoglobulin"/>
    <property type="match status" value="1"/>
</dbReference>
<keyword evidence="6" id="KW-1133">Transmembrane helix</keyword>
<dbReference type="Proteomes" id="UP001497623">
    <property type="component" value="Unassembled WGS sequence"/>
</dbReference>
<dbReference type="PROSITE" id="PS51450">
    <property type="entry name" value="LRR"/>
    <property type="match status" value="1"/>
</dbReference>
<evidence type="ECO:0000259" key="8">
    <source>
        <dbReference type="PROSITE" id="PS50835"/>
    </source>
</evidence>
<keyword evidence="10" id="KW-1185">Reference proteome</keyword>
<feature type="chain" id="PRO_5043988080" description="Ig-like domain-containing protein" evidence="7">
    <location>
        <begin position="33"/>
        <end position="828"/>
    </location>
</feature>
<keyword evidence="4" id="KW-1015">Disulfide bond</keyword>
<sequence length="828" mass="93037">MSGALRGRRWSGAVPVTTLLLLLLVTNASVDATTCPHQCVCKWKGGKQTVECVNKALNTIPQGMDPGTQVLDVTGNSLVILSHEKFKVMHLTNLQRIYVSRCKLVQLDDAAFRGLTNLIELDLSDNELTMIPAAALEHVPQLMRLQLSNNPVTKIKDGSFRSLKYLTTLELSSCRIQTLEPRAFQGLDALEWLKMDDNQLSSVPDKIMMPKSLHGVDIHNNPWNCDCKLRQLRTWLVKYNVPSSIEPKCSKPPRLEAKIIKEVEPFDFACIPQVRPSSLFLDVLEGKNVSFECHVMSDPKANIYWNFNGQSLENNSFIYDDFTSFYIYEEEGMDEELTSYLRIEWVSTTHAGVFQCIAENQAGKVISNFTLRISQPIVPPKPEVEVISYLVYIGVALVALVLLVFILLCVLICHCCKRRSTTQEKISASSSSSGNGRSKEGSPPQTNNMPKYIQMGTPAPKVNGISNTPPISVIETSPYRSEQSINQNTNPANPDIISDAADDRGKPTQKRVKMIGVEEVDESGTVTTRKLDDIIEEFEDNYDPGYDHIRSNNQQDNGRTKRGPPTRQASWDTTLPHRRDHEGRQCLTRQASLDIPHKRGQELCNPYPLTEIPPPDEMPPGTRFYDQDGFPVDYGLPKQCSGNGIGHQQPPEYATIRRNKHNVSGTTDLMHDQKYPEEYRMQCQNASFHPPDERYPQSYGLMPDNFEKNNGTTCEFCPQPVKQEFPLDSEGRISGDGCSFDNLLSSCRGGNHCCYENANPAHIYDNTLPKNYRPIEVVEPPPPEGWGDNDEDISMNNMGNWCTHPESPSTRVLYSPPEEQQQPQGTQV</sequence>
<protein>
    <recommendedName>
        <fullName evidence="8">Ig-like domain-containing protein</fullName>
    </recommendedName>
</protein>
<feature type="compositionally biased region" description="Low complexity" evidence="5">
    <location>
        <begin position="427"/>
        <end position="436"/>
    </location>
</feature>
<dbReference type="FunFam" id="3.80.10.10:FF:000082">
    <property type="entry name" value="Leucine-rich repeat-containing 24"/>
    <property type="match status" value="1"/>
</dbReference>
<keyword evidence="2 7" id="KW-0732">Signal</keyword>
<evidence type="ECO:0000256" key="4">
    <source>
        <dbReference type="ARBA" id="ARBA00023157"/>
    </source>
</evidence>
<keyword evidence="6" id="KW-0812">Transmembrane</keyword>
<dbReference type="EMBL" id="CAXKWB010011797">
    <property type="protein sequence ID" value="CAL4102302.1"/>
    <property type="molecule type" value="Genomic_DNA"/>
</dbReference>
<feature type="compositionally biased region" description="Low complexity" evidence="5">
    <location>
        <begin position="816"/>
        <end position="828"/>
    </location>
</feature>
<gene>
    <name evidence="9" type="ORF">MNOR_LOCUS17282</name>
</gene>
<evidence type="ECO:0000256" key="5">
    <source>
        <dbReference type="SAM" id="MobiDB-lite"/>
    </source>
</evidence>
<feature type="region of interest" description="Disordered" evidence="5">
    <location>
        <begin position="781"/>
        <end position="828"/>
    </location>
</feature>
<dbReference type="SMART" id="SM00409">
    <property type="entry name" value="IG"/>
    <property type="match status" value="1"/>
</dbReference>
<dbReference type="SMART" id="SM00369">
    <property type="entry name" value="LRR_TYP"/>
    <property type="match status" value="5"/>
</dbReference>
<dbReference type="PROSITE" id="PS50835">
    <property type="entry name" value="IG_LIKE"/>
    <property type="match status" value="1"/>
</dbReference>
<accession>A0AAV2QV41</accession>
<feature type="region of interest" description="Disordered" evidence="5">
    <location>
        <begin position="541"/>
        <end position="583"/>
    </location>
</feature>
<dbReference type="InterPro" id="IPR003599">
    <property type="entry name" value="Ig_sub"/>
</dbReference>
<evidence type="ECO:0000313" key="10">
    <source>
        <dbReference type="Proteomes" id="UP001497623"/>
    </source>
</evidence>
<name>A0AAV2QV41_MEGNR</name>
<reference evidence="9 10" key="1">
    <citation type="submission" date="2024-05" db="EMBL/GenBank/DDBJ databases">
        <authorList>
            <person name="Wallberg A."/>
        </authorList>
    </citation>
    <scope>NUCLEOTIDE SEQUENCE [LARGE SCALE GENOMIC DNA]</scope>
</reference>
<dbReference type="InterPro" id="IPR032675">
    <property type="entry name" value="LRR_dom_sf"/>
</dbReference>
<feature type="compositionally biased region" description="Polar residues" evidence="5">
    <location>
        <begin position="464"/>
        <end position="492"/>
    </location>
</feature>
<dbReference type="InterPro" id="IPR007110">
    <property type="entry name" value="Ig-like_dom"/>
</dbReference>
<feature type="transmembrane region" description="Helical" evidence="6">
    <location>
        <begin position="389"/>
        <end position="413"/>
    </location>
</feature>
<evidence type="ECO:0000256" key="6">
    <source>
        <dbReference type="SAM" id="Phobius"/>
    </source>
</evidence>
<dbReference type="Pfam" id="PF13855">
    <property type="entry name" value="LRR_8"/>
    <property type="match status" value="1"/>
</dbReference>
<evidence type="ECO:0000256" key="2">
    <source>
        <dbReference type="ARBA" id="ARBA00022729"/>
    </source>
</evidence>
<dbReference type="InterPro" id="IPR001611">
    <property type="entry name" value="Leu-rich_rpt"/>
</dbReference>
<dbReference type="SMART" id="SM00408">
    <property type="entry name" value="IGc2"/>
    <property type="match status" value="1"/>
</dbReference>
<keyword evidence="3" id="KW-0677">Repeat</keyword>
<dbReference type="InterPro" id="IPR003598">
    <property type="entry name" value="Ig_sub2"/>
</dbReference>
<evidence type="ECO:0000256" key="1">
    <source>
        <dbReference type="ARBA" id="ARBA00022614"/>
    </source>
</evidence>
<organism evidence="9 10">
    <name type="scientific">Meganyctiphanes norvegica</name>
    <name type="common">Northern krill</name>
    <name type="synonym">Thysanopoda norvegica</name>
    <dbReference type="NCBI Taxonomy" id="48144"/>
    <lineage>
        <taxon>Eukaryota</taxon>
        <taxon>Metazoa</taxon>
        <taxon>Ecdysozoa</taxon>
        <taxon>Arthropoda</taxon>
        <taxon>Crustacea</taxon>
        <taxon>Multicrustacea</taxon>
        <taxon>Malacostraca</taxon>
        <taxon>Eumalacostraca</taxon>
        <taxon>Eucarida</taxon>
        <taxon>Euphausiacea</taxon>
        <taxon>Euphausiidae</taxon>
        <taxon>Meganyctiphanes</taxon>
    </lineage>
</organism>
<feature type="signal peptide" evidence="7">
    <location>
        <begin position="1"/>
        <end position="32"/>
    </location>
</feature>
<feature type="domain" description="Ig-like" evidence="8">
    <location>
        <begin position="272"/>
        <end position="367"/>
    </location>
</feature>
<dbReference type="Gene3D" id="2.60.40.10">
    <property type="entry name" value="Immunoglobulins"/>
    <property type="match status" value="1"/>
</dbReference>
<evidence type="ECO:0000256" key="7">
    <source>
        <dbReference type="SAM" id="SignalP"/>
    </source>
</evidence>
<evidence type="ECO:0000256" key="3">
    <source>
        <dbReference type="ARBA" id="ARBA00022737"/>
    </source>
</evidence>
<dbReference type="AlphaFoldDB" id="A0AAV2QV41"/>
<comment type="caution">
    <text evidence="9">The sequence shown here is derived from an EMBL/GenBank/DDBJ whole genome shotgun (WGS) entry which is preliminary data.</text>
</comment>
<dbReference type="CDD" id="cd00096">
    <property type="entry name" value="Ig"/>
    <property type="match status" value="1"/>
</dbReference>
<feature type="region of interest" description="Disordered" evidence="5">
    <location>
        <begin position="424"/>
        <end position="509"/>
    </location>
</feature>
<dbReference type="PANTHER" id="PTHR24366:SF140">
    <property type="entry name" value="IP22191P"/>
    <property type="match status" value="1"/>
</dbReference>
<dbReference type="InterPro" id="IPR013783">
    <property type="entry name" value="Ig-like_fold"/>
</dbReference>
<dbReference type="InterPro" id="IPR036179">
    <property type="entry name" value="Ig-like_dom_sf"/>
</dbReference>
<dbReference type="SMART" id="SM00082">
    <property type="entry name" value="LRRCT"/>
    <property type="match status" value="1"/>
</dbReference>
<dbReference type="SUPFAM" id="SSF52058">
    <property type="entry name" value="L domain-like"/>
    <property type="match status" value="1"/>
</dbReference>
<dbReference type="Pfam" id="PF13927">
    <property type="entry name" value="Ig_3"/>
    <property type="match status" value="1"/>
</dbReference>